<name>A0A1I6MYB7_9BACT</name>
<sequence length="43" mass="4614">MTQTRSWTEKIYAFSGALLGGVLLIALLGVVLSSLGYGIIWTN</sequence>
<protein>
    <submittedName>
        <fullName evidence="2">Uncharacterized protein</fullName>
    </submittedName>
</protein>
<reference evidence="2 3" key="1">
    <citation type="submission" date="2016-10" db="EMBL/GenBank/DDBJ databases">
        <authorList>
            <person name="de Groot N.N."/>
        </authorList>
    </citation>
    <scope>NUCLEOTIDE SEQUENCE [LARGE SCALE GENOMIC DNA]</scope>
    <source>
        <strain evidence="2 3">DSM 21001</strain>
    </source>
</reference>
<accession>A0A1I6MYB7</accession>
<proteinExistence type="predicted"/>
<dbReference type="AlphaFoldDB" id="A0A1I6MYB7"/>
<keyword evidence="1" id="KW-0812">Transmembrane</keyword>
<organism evidence="2 3">
    <name type="scientific">Granulicella pectinivorans</name>
    <dbReference type="NCBI Taxonomy" id="474950"/>
    <lineage>
        <taxon>Bacteria</taxon>
        <taxon>Pseudomonadati</taxon>
        <taxon>Acidobacteriota</taxon>
        <taxon>Terriglobia</taxon>
        <taxon>Terriglobales</taxon>
        <taxon>Acidobacteriaceae</taxon>
        <taxon>Granulicella</taxon>
    </lineage>
</organism>
<keyword evidence="1" id="KW-0472">Membrane</keyword>
<gene>
    <name evidence="2" type="ORF">SAMN05421771_3765</name>
</gene>
<keyword evidence="1" id="KW-1133">Transmembrane helix</keyword>
<keyword evidence="3" id="KW-1185">Reference proteome</keyword>
<dbReference type="STRING" id="474950.SAMN05421771_3765"/>
<evidence type="ECO:0000256" key="1">
    <source>
        <dbReference type="SAM" id="Phobius"/>
    </source>
</evidence>
<feature type="transmembrane region" description="Helical" evidence="1">
    <location>
        <begin position="12"/>
        <end position="40"/>
    </location>
</feature>
<dbReference type="RefSeq" id="WP_281245523.1">
    <property type="nucleotide sequence ID" value="NZ_FOZL01000002.1"/>
</dbReference>
<evidence type="ECO:0000313" key="3">
    <source>
        <dbReference type="Proteomes" id="UP000199024"/>
    </source>
</evidence>
<dbReference type="EMBL" id="FOZL01000002">
    <property type="protein sequence ID" value="SFS20686.1"/>
    <property type="molecule type" value="Genomic_DNA"/>
</dbReference>
<dbReference type="Proteomes" id="UP000199024">
    <property type="component" value="Unassembled WGS sequence"/>
</dbReference>
<evidence type="ECO:0000313" key="2">
    <source>
        <dbReference type="EMBL" id="SFS20686.1"/>
    </source>
</evidence>